<dbReference type="EMBL" id="SLXK01000001">
    <property type="protein sequence ID" value="TCP32170.1"/>
    <property type="molecule type" value="Genomic_DNA"/>
</dbReference>
<dbReference type="SUPFAM" id="SSF101386">
    <property type="entry name" value="all-alpha NTP pyrophosphatases"/>
    <property type="match status" value="1"/>
</dbReference>
<dbReference type="Pfam" id="PF08761">
    <property type="entry name" value="dUTPase_2"/>
    <property type="match status" value="1"/>
</dbReference>
<dbReference type="OrthoDB" id="5506143at2"/>
<dbReference type="Proteomes" id="UP000295416">
    <property type="component" value="Unassembled WGS sequence"/>
</dbReference>
<sequence>MDLPKLYDMQKQLDDRIIQKHGLESQDLLPNLILSLQVEVGEFCNEWQGFKHWKVNPKPKLGLLEECVDCLHFILSIGNAKGYRGYLEVSKSSDLIKEFNSLFNKIGDFWFWPSKKNYMIIFGIFMNITEMLGFTRKDILRGYIDKNTVNHTRQVNGY</sequence>
<dbReference type="InterPro" id="IPR016947">
    <property type="entry name" value="UCP030140"/>
</dbReference>
<dbReference type="CDD" id="cd11527">
    <property type="entry name" value="NTP-PPase_dUTPase"/>
    <property type="match status" value="1"/>
</dbReference>
<dbReference type="Gene3D" id="1.10.4010.10">
    <property type="entry name" value="Type II deoxyuridine triphosphatase"/>
    <property type="match status" value="1"/>
</dbReference>
<accession>A0A4R2PAR1</accession>
<dbReference type="AlphaFoldDB" id="A0A4R2PAR1"/>
<dbReference type="PIRSF" id="PIRSF030140">
    <property type="entry name" value="UCP030140"/>
    <property type="match status" value="1"/>
</dbReference>
<gene>
    <name evidence="1" type="ORF">EV207_101148</name>
</gene>
<evidence type="ECO:0000313" key="1">
    <source>
        <dbReference type="EMBL" id="TCP32170.1"/>
    </source>
</evidence>
<evidence type="ECO:0000313" key="2">
    <source>
        <dbReference type="Proteomes" id="UP000295416"/>
    </source>
</evidence>
<dbReference type="InterPro" id="IPR014871">
    <property type="entry name" value="dUTPase/dCTP_pyrophosphatase"/>
</dbReference>
<proteinExistence type="predicted"/>
<keyword evidence="2" id="KW-1185">Reference proteome</keyword>
<name>A0A4R2PAR1_9BACL</name>
<comment type="caution">
    <text evidence="1">The sequence shown here is derived from an EMBL/GenBank/DDBJ whole genome shotgun (WGS) entry which is preliminary data.</text>
</comment>
<dbReference type="RefSeq" id="WP_132742677.1">
    <property type="nucleotide sequence ID" value="NZ_SLXK01000001.1"/>
</dbReference>
<reference evidence="1 2" key="1">
    <citation type="submission" date="2019-03" db="EMBL/GenBank/DDBJ databases">
        <title>Genomic Encyclopedia of Type Strains, Phase IV (KMG-IV): sequencing the most valuable type-strain genomes for metagenomic binning, comparative biology and taxonomic classification.</title>
        <authorList>
            <person name="Goeker M."/>
        </authorList>
    </citation>
    <scope>NUCLEOTIDE SEQUENCE [LARGE SCALE GENOMIC DNA]</scope>
    <source>
        <strain evidence="1 2">DSM 19377</strain>
    </source>
</reference>
<organism evidence="1 2">
    <name type="scientific">Scopulibacillus darangshiensis</name>
    <dbReference type="NCBI Taxonomy" id="442528"/>
    <lineage>
        <taxon>Bacteria</taxon>
        <taxon>Bacillati</taxon>
        <taxon>Bacillota</taxon>
        <taxon>Bacilli</taxon>
        <taxon>Bacillales</taxon>
        <taxon>Sporolactobacillaceae</taxon>
        <taxon>Scopulibacillus</taxon>
    </lineage>
</organism>
<protein>
    <submittedName>
        <fullName evidence="1">Dimeric dUTPase (All-alpha-NTP-PPase superfamily)</fullName>
    </submittedName>
</protein>